<dbReference type="AlphaFoldDB" id="A0A0E9VNS8"/>
<sequence>MGQYAVDGAVLHMKQCLKVRRKNMILTHCDH</sequence>
<dbReference type="EMBL" id="GBXM01028891">
    <property type="protein sequence ID" value="JAH79686.1"/>
    <property type="molecule type" value="Transcribed_RNA"/>
</dbReference>
<protein>
    <submittedName>
        <fullName evidence="1">Uncharacterized protein</fullName>
    </submittedName>
</protein>
<reference evidence="1" key="1">
    <citation type="submission" date="2014-11" db="EMBL/GenBank/DDBJ databases">
        <authorList>
            <person name="Amaro Gonzalez C."/>
        </authorList>
    </citation>
    <scope>NUCLEOTIDE SEQUENCE</scope>
</reference>
<reference evidence="1" key="2">
    <citation type="journal article" date="2015" name="Fish Shellfish Immunol.">
        <title>Early steps in the European eel (Anguilla anguilla)-Vibrio vulnificus interaction in the gills: Role of the RtxA13 toxin.</title>
        <authorList>
            <person name="Callol A."/>
            <person name="Pajuelo D."/>
            <person name="Ebbesson L."/>
            <person name="Teles M."/>
            <person name="MacKenzie S."/>
            <person name="Amaro C."/>
        </authorList>
    </citation>
    <scope>NUCLEOTIDE SEQUENCE</scope>
</reference>
<name>A0A0E9VNS8_ANGAN</name>
<proteinExistence type="predicted"/>
<accession>A0A0E9VNS8</accession>
<evidence type="ECO:0000313" key="1">
    <source>
        <dbReference type="EMBL" id="JAH79686.1"/>
    </source>
</evidence>
<organism evidence="1">
    <name type="scientific">Anguilla anguilla</name>
    <name type="common">European freshwater eel</name>
    <name type="synonym">Muraena anguilla</name>
    <dbReference type="NCBI Taxonomy" id="7936"/>
    <lineage>
        <taxon>Eukaryota</taxon>
        <taxon>Metazoa</taxon>
        <taxon>Chordata</taxon>
        <taxon>Craniata</taxon>
        <taxon>Vertebrata</taxon>
        <taxon>Euteleostomi</taxon>
        <taxon>Actinopterygii</taxon>
        <taxon>Neopterygii</taxon>
        <taxon>Teleostei</taxon>
        <taxon>Anguilliformes</taxon>
        <taxon>Anguillidae</taxon>
        <taxon>Anguilla</taxon>
    </lineage>
</organism>